<evidence type="ECO:0000313" key="1">
    <source>
        <dbReference type="EMBL" id="WOO79845.1"/>
    </source>
</evidence>
<gene>
    <name evidence="1" type="ORF">LOC62_02G003360</name>
</gene>
<name>A0AAF1BJG9_9TREE</name>
<sequence>MTTPATTTTTSITPTSDGDLGWLTSRAHNDIIYEAFMHTVEALSRLRPNVVQELMGTVTSGPHDREHIRTAIMSVYLSRDPRTQEAIFAGCVKYYSLLRAARFPPGLRFLWFRALFAVFVWNRIDYAMDIPLDLDNPIIARAFIMPFFRAFRAAAQTASRRDDKRRLEVAASSRVSQVASISSVLCLPGSLVALYIPSFTCKLCIKRFLPRKLKRTTSLYEEPVHRLPYDTLFDREHAFRYSCHRKFIPNSLAALDLAGTDGLDADAHAVREGIVEISEQLSDVNPYTQLRIGRRRLRQMTVDDLTAAVVAFFSSHLPKVEEAKYQGWARYRHCMIASAARASRRPTSQDRRERNVHYHSMRSYASIIIIMPEGSSIHRSASV</sequence>
<dbReference type="GeneID" id="87806604"/>
<dbReference type="RefSeq" id="XP_062625877.1">
    <property type="nucleotide sequence ID" value="XM_062769893.1"/>
</dbReference>
<organism evidence="1 2">
    <name type="scientific">Vanrija pseudolonga</name>
    <dbReference type="NCBI Taxonomy" id="143232"/>
    <lineage>
        <taxon>Eukaryota</taxon>
        <taxon>Fungi</taxon>
        <taxon>Dikarya</taxon>
        <taxon>Basidiomycota</taxon>
        <taxon>Agaricomycotina</taxon>
        <taxon>Tremellomycetes</taxon>
        <taxon>Trichosporonales</taxon>
        <taxon>Trichosporonaceae</taxon>
        <taxon>Vanrija</taxon>
    </lineage>
</organism>
<evidence type="ECO:0000313" key="2">
    <source>
        <dbReference type="Proteomes" id="UP000827549"/>
    </source>
</evidence>
<protein>
    <submittedName>
        <fullName evidence="1">Uncharacterized protein</fullName>
    </submittedName>
</protein>
<accession>A0AAF1BJG9</accession>
<reference evidence="1" key="1">
    <citation type="submission" date="2023-10" db="EMBL/GenBank/DDBJ databases">
        <authorList>
            <person name="Noh H."/>
        </authorList>
    </citation>
    <scope>NUCLEOTIDE SEQUENCE</scope>
    <source>
        <strain evidence="1">DUCC4014</strain>
    </source>
</reference>
<proteinExistence type="predicted"/>
<dbReference type="AlphaFoldDB" id="A0AAF1BJG9"/>
<dbReference type="EMBL" id="CP086715">
    <property type="protein sequence ID" value="WOO79845.1"/>
    <property type="molecule type" value="Genomic_DNA"/>
</dbReference>
<keyword evidence="2" id="KW-1185">Reference proteome</keyword>
<dbReference type="Proteomes" id="UP000827549">
    <property type="component" value="Chromosome 2"/>
</dbReference>